<gene>
    <name evidence="2" type="ORF">ACHAW5_006770</name>
</gene>
<dbReference type="PANTHER" id="PTHR36847">
    <property type="entry name" value="AMIDOLIGASE ENZYME"/>
    <property type="match status" value="1"/>
</dbReference>
<proteinExistence type="predicted"/>
<dbReference type="AlphaFoldDB" id="A0ABD3NPA2"/>
<evidence type="ECO:0000313" key="3">
    <source>
        <dbReference type="Proteomes" id="UP001530315"/>
    </source>
</evidence>
<dbReference type="InterPro" id="IPR038704">
    <property type="entry name" value="YEAST_sf"/>
</dbReference>
<dbReference type="InterPro" id="IPR022025">
    <property type="entry name" value="Amidoligase_2"/>
</dbReference>
<comment type="caution">
    <text evidence="2">The sequence shown here is derived from an EMBL/GenBank/DDBJ whole genome shotgun (WGS) entry which is preliminary data.</text>
</comment>
<feature type="region of interest" description="Disordered" evidence="1">
    <location>
        <begin position="291"/>
        <end position="313"/>
    </location>
</feature>
<evidence type="ECO:0000256" key="1">
    <source>
        <dbReference type="SAM" id="MobiDB-lite"/>
    </source>
</evidence>
<name>A0ABD3NPA2_9STRA</name>
<accession>A0ABD3NPA2</accession>
<feature type="compositionally biased region" description="Basic and acidic residues" evidence="1">
    <location>
        <begin position="304"/>
        <end position="313"/>
    </location>
</feature>
<keyword evidence="3" id="KW-1185">Reference proteome</keyword>
<evidence type="ECO:0000313" key="2">
    <source>
        <dbReference type="EMBL" id="KAL3777619.1"/>
    </source>
</evidence>
<protein>
    <submittedName>
        <fullName evidence="2">Uncharacterized protein</fullName>
    </submittedName>
</protein>
<dbReference type="Proteomes" id="UP001530315">
    <property type="component" value="Unassembled WGS sequence"/>
</dbReference>
<dbReference type="Gene3D" id="2.60.40.1970">
    <property type="entry name" value="YEATS domain"/>
    <property type="match status" value="1"/>
</dbReference>
<dbReference type="PANTHER" id="PTHR36847:SF1">
    <property type="entry name" value="AMIDOLIGASE ENZYME"/>
    <property type="match status" value="1"/>
</dbReference>
<reference evidence="2 3" key="1">
    <citation type="submission" date="2024-10" db="EMBL/GenBank/DDBJ databases">
        <title>Updated reference genomes for cyclostephanoid diatoms.</title>
        <authorList>
            <person name="Roberts W.R."/>
            <person name="Alverson A.J."/>
        </authorList>
    </citation>
    <scope>NUCLEOTIDE SEQUENCE [LARGE SCALE GENOMIC DNA]</scope>
    <source>
        <strain evidence="2 3">AJA276-08</strain>
    </source>
</reference>
<dbReference type="EMBL" id="JALLAZ020001274">
    <property type="protein sequence ID" value="KAL3777619.1"/>
    <property type="molecule type" value="Genomic_DNA"/>
</dbReference>
<sequence>MTANINIMSSINFNSQATLDRTGIHRKVHDWILYVNVLVVDDNDDNADLIKKVEFNLGRTFDPPKFVSYCPIKAPGSGSPTNRWWRFQTRQQTYGPVGAKIAIIGRGGTVLRRDFQVALSPGGTRNPNKPLAPIPMADTKFGRELELSSDILHRDVASLIEAKASVVVRDMTGDALAAADSHTDVWCLVTDSLLQCSTSSPNCNTFELVSPILQVGAGLGEVDRVMRTLGKITPIKINKSMGFHVHVNVQSLSLDELKNVCQNFVKYEEAMDKLMPESRCERKFCKSNRSALGGPETPKQSNSRYDRKLHLEG</sequence>
<organism evidence="2 3">
    <name type="scientific">Stephanodiscus triporus</name>
    <dbReference type="NCBI Taxonomy" id="2934178"/>
    <lineage>
        <taxon>Eukaryota</taxon>
        <taxon>Sar</taxon>
        <taxon>Stramenopiles</taxon>
        <taxon>Ochrophyta</taxon>
        <taxon>Bacillariophyta</taxon>
        <taxon>Coscinodiscophyceae</taxon>
        <taxon>Thalassiosirophycidae</taxon>
        <taxon>Stephanodiscales</taxon>
        <taxon>Stephanodiscaceae</taxon>
        <taxon>Stephanodiscus</taxon>
    </lineage>
</organism>
<dbReference type="Pfam" id="PF12224">
    <property type="entry name" value="Amidoligase_2"/>
    <property type="match status" value="1"/>
</dbReference>